<dbReference type="EMBL" id="LAZR01005057">
    <property type="protein sequence ID" value="KKN03232.1"/>
    <property type="molecule type" value="Genomic_DNA"/>
</dbReference>
<comment type="caution">
    <text evidence="1">The sequence shown here is derived from an EMBL/GenBank/DDBJ whole genome shotgun (WGS) entry which is preliminary data.</text>
</comment>
<dbReference type="AlphaFoldDB" id="A0A0F9MV10"/>
<evidence type="ECO:0000313" key="1">
    <source>
        <dbReference type="EMBL" id="KKN03232.1"/>
    </source>
</evidence>
<sequence length="125" mass="14548">MSSRYAGSTWIEERGWSQMSPLGRQVADILGYCWSGIYHLEDRYLREVEWGDPHQMVIRFRGELATYDFSHLTELVLLAHREGIRIAVAPKSNWTLELRFSRRYGGLGAHPSIGQVIQRVGEQWR</sequence>
<name>A0A0F9MV10_9ZZZZ</name>
<gene>
    <name evidence="1" type="ORF">LCGC14_1109860</name>
</gene>
<accession>A0A0F9MV10</accession>
<protein>
    <submittedName>
        <fullName evidence="1">Uncharacterized protein</fullName>
    </submittedName>
</protein>
<organism evidence="1">
    <name type="scientific">marine sediment metagenome</name>
    <dbReference type="NCBI Taxonomy" id="412755"/>
    <lineage>
        <taxon>unclassified sequences</taxon>
        <taxon>metagenomes</taxon>
        <taxon>ecological metagenomes</taxon>
    </lineage>
</organism>
<proteinExistence type="predicted"/>
<reference evidence="1" key="1">
    <citation type="journal article" date="2015" name="Nature">
        <title>Complex archaea that bridge the gap between prokaryotes and eukaryotes.</title>
        <authorList>
            <person name="Spang A."/>
            <person name="Saw J.H."/>
            <person name="Jorgensen S.L."/>
            <person name="Zaremba-Niedzwiedzka K."/>
            <person name="Martijn J."/>
            <person name="Lind A.E."/>
            <person name="van Eijk R."/>
            <person name="Schleper C."/>
            <person name="Guy L."/>
            <person name="Ettema T.J."/>
        </authorList>
    </citation>
    <scope>NUCLEOTIDE SEQUENCE</scope>
</reference>